<organism evidence="2 3">
    <name type="scientific">Pelomicrobium methylotrophicum</name>
    <dbReference type="NCBI Taxonomy" id="2602750"/>
    <lineage>
        <taxon>Bacteria</taxon>
        <taxon>Pseudomonadati</taxon>
        <taxon>Pseudomonadota</taxon>
        <taxon>Hydrogenophilia</taxon>
        <taxon>Hydrogenophilia incertae sedis</taxon>
        <taxon>Pelomicrobium</taxon>
    </lineage>
</organism>
<dbReference type="EMBL" id="VPFL01000009">
    <property type="protein sequence ID" value="TXF11960.1"/>
    <property type="molecule type" value="Genomic_DNA"/>
</dbReference>
<dbReference type="InParanoid" id="A0A5C7EI51"/>
<keyword evidence="1" id="KW-0472">Membrane</keyword>
<protein>
    <submittedName>
        <fullName evidence="2">DUF3379 domain-containing protein</fullName>
    </submittedName>
</protein>
<sequence>MERTPMTCLAFRRQALADPRRLSAEAEAHRQDCPGCADDLERLRRLDEHLAAAARVPVPEGLADRVLLRTELGSRGISRRYALAAGLLLPVVMVVSTLWMSRHEQPALAAIEHVLAEEPHELAIGRNGDSRVLGLVLGAAGLSLSETGFGIHYLGTCPFRGSFAHHVLLETPLGRATLLISPDQPLASTVVANARSLSAVAMPARAGSFAVVADTGEHAYRIANAIRP</sequence>
<gene>
    <name evidence="2" type="ORF">FR698_08145</name>
</gene>
<comment type="caution">
    <text evidence="2">The sequence shown here is derived from an EMBL/GenBank/DDBJ whole genome shotgun (WGS) entry which is preliminary data.</text>
</comment>
<reference evidence="2 3" key="1">
    <citation type="submission" date="2019-08" db="EMBL/GenBank/DDBJ databases">
        <title>Pelomicrobium methylotrophicum gen. nov., sp. nov. a moderately thermophilic, facultatively anaerobic, lithoautotrophic and methylotrophic bacterium isolated from a terrestrial mud volcano.</title>
        <authorList>
            <person name="Slobodkina G.B."/>
            <person name="Merkel A.Y."/>
            <person name="Slobodkin A.I."/>
        </authorList>
    </citation>
    <scope>NUCLEOTIDE SEQUENCE [LARGE SCALE GENOMIC DNA]</scope>
    <source>
        <strain evidence="2 3">SM250</strain>
    </source>
</reference>
<dbReference type="RefSeq" id="WP_147799700.1">
    <property type="nucleotide sequence ID" value="NZ_VPFL01000009.1"/>
</dbReference>
<dbReference type="OrthoDB" id="8559045at2"/>
<dbReference type="AlphaFoldDB" id="A0A5C7EI51"/>
<evidence type="ECO:0000313" key="3">
    <source>
        <dbReference type="Proteomes" id="UP000321201"/>
    </source>
</evidence>
<accession>A0A5C7EI51</accession>
<name>A0A5C7EI51_9PROT</name>
<keyword evidence="3" id="KW-1185">Reference proteome</keyword>
<keyword evidence="1" id="KW-0812">Transmembrane</keyword>
<dbReference type="Pfam" id="PF11859">
    <property type="entry name" value="DUF3379"/>
    <property type="match status" value="1"/>
</dbReference>
<dbReference type="InterPro" id="IPR021806">
    <property type="entry name" value="DUF3379"/>
</dbReference>
<evidence type="ECO:0000256" key="1">
    <source>
        <dbReference type="SAM" id="Phobius"/>
    </source>
</evidence>
<dbReference type="Proteomes" id="UP000321201">
    <property type="component" value="Unassembled WGS sequence"/>
</dbReference>
<proteinExistence type="predicted"/>
<feature type="transmembrane region" description="Helical" evidence="1">
    <location>
        <begin position="81"/>
        <end position="100"/>
    </location>
</feature>
<keyword evidence="1" id="KW-1133">Transmembrane helix</keyword>
<evidence type="ECO:0000313" key="2">
    <source>
        <dbReference type="EMBL" id="TXF11960.1"/>
    </source>
</evidence>